<evidence type="ECO:0000313" key="2">
    <source>
        <dbReference type="Proteomes" id="UP000827872"/>
    </source>
</evidence>
<name>A0ACB8EL03_9SAUR</name>
<dbReference type="EMBL" id="CM037616">
    <property type="protein sequence ID" value="KAH7993376.1"/>
    <property type="molecule type" value="Genomic_DNA"/>
</dbReference>
<comment type="caution">
    <text evidence="1">The sequence shown here is derived from an EMBL/GenBank/DDBJ whole genome shotgun (WGS) entry which is preliminary data.</text>
</comment>
<proteinExistence type="predicted"/>
<reference evidence="1" key="1">
    <citation type="submission" date="2021-08" db="EMBL/GenBank/DDBJ databases">
        <title>The first chromosome-level gecko genome reveals the dynamic sex chromosomes of Neotropical dwarf geckos (Sphaerodactylidae: Sphaerodactylus).</title>
        <authorList>
            <person name="Pinto B.J."/>
            <person name="Keating S.E."/>
            <person name="Gamble T."/>
        </authorList>
    </citation>
    <scope>NUCLEOTIDE SEQUENCE</scope>
    <source>
        <strain evidence="1">TG3544</strain>
    </source>
</reference>
<sequence>MLHLKCRNMYMVWCCHKRMVTWIMEVGKNDKLRISFFFNVQVIKHESEKYACCSETRVESRGRHRLNARPSQAKPSVQLRTQPGQVSFKLQASEVEPTV</sequence>
<dbReference type="Proteomes" id="UP000827872">
    <property type="component" value="Linkage Group LG03"/>
</dbReference>
<evidence type="ECO:0000313" key="1">
    <source>
        <dbReference type="EMBL" id="KAH7993376.1"/>
    </source>
</evidence>
<keyword evidence="2" id="KW-1185">Reference proteome</keyword>
<gene>
    <name evidence="1" type="ORF">K3G42_030791</name>
</gene>
<accession>A0ACB8EL03</accession>
<organism evidence="1 2">
    <name type="scientific">Sphaerodactylus townsendi</name>
    <dbReference type="NCBI Taxonomy" id="933632"/>
    <lineage>
        <taxon>Eukaryota</taxon>
        <taxon>Metazoa</taxon>
        <taxon>Chordata</taxon>
        <taxon>Craniata</taxon>
        <taxon>Vertebrata</taxon>
        <taxon>Euteleostomi</taxon>
        <taxon>Lepidosauria</taxon>
        <taxon>Squamata</taxon>
        <taxon>Bifurcata</taxon>
        <taxon>Gekkota</taxon>
        <taxon>Sphaerodactylidae</taxon>
        <taxon>Sphaerodactylus</taxon>
    </lineage>
</organism>
<protein>
    <submittedName>
        <fullName evidence="1">Uncharacterized protein</fullName>
    </submittedName>
</protein>